<organism evidence="1 2">
    <name type="scientific">Lentinula lateritia</name>
    <dbReference type="NCBI Taxonomy" id="40482"/>
    <lineage>
        <taxon>Eukaryota</taxon>
        <taxon>Fungi</taxon>
        <taxon>Dikarya</taxon>
        <taxon>Basidiomycota</taxon>
        <taxon>Agaricomycotina</taxon>
        <taxon>Agaricomycetes</taxon>
        <taxon>Agaricomycetidae</taxon>
        <taxon>Agaricales</taxon>
        <taxon>Marasmiineae</taxon>
        <taxon>Omphalotaceae</taxon>
        <taxon>Lentinula</taxon>
    </lineage>
</organism>
<sequence>MPVGFLIVYSEPGELVTLEEFQDWYNNEHVPLRMNHLQSFLTGARYSALDSQIPSWAALYDVDDTAAFSHYSYIRLRANRSPREADLVKRLSILDRRTCELIADSGESPLTTSLASKNPSKGIVTHGLGDNEQEAKEWFGKGVEILRSNQGWARTRIFKCIDNLRTGVSVPPGPEAQAVPKFFAIHGVPNRNALRVAVSPMSSLIEFTTFTTSGIASEPFIQVGADSIFSLRSSDVPLSDLRKWGLYKAYPGIAQGNNKSLADH</sequence>
<gene>
    <name evidence="1" type="ORF">C8J55DRAFT_439146</name>
</gene>
<dbReference type="EMBL" id="JANVFS010000042">
    <property type="protein sequence ID" value="KAJ4467211.1"/>
    <property type="molecule type" value="Genomic_DNA"/>
</dbReference>
<protein>
    <recommendedName>
        <fullName evidence="3">EthD domain-containing protein</fullName>
    </recommendedName>
</protein>
<evidence type="ECO:0000313" key="2">
    <source>
        <dbReference type="Proteomes" id="UP001150238"/>
    </source>
</evidence>
<comment type="caution">
    <text evidence="1">The sequence shown here is derived from an EMBL/GenBank/DDBJ whole genome shotgun (WGS) entry which is preliminary data.</text>
</comment>
<dbReference type="AlphaFoldDB" id="A0A9W8ZWA1"/>
<name>A0A9W8ZWA1_9AGAR</name>
<reference evidence="1" key="2">
    <citation type="journal article" date="2023" name="Proc. Natl. Acad. Sci. U.S.A.">
        <title>A global phylogenomic analysis of the shiitake genus Lentinula.</title>
        <authorList>
            <person name="Sierra-Patev S."/>
            <person name="Min B."/>
            <person name="Naranjo-Ortiz M."/>
            <person name="Looney B."/>
            <person name="Konkel Z."/>
            <person name="Slot J.C."/>
            <person name="Sakamoto Y."/>
            <person name="Steenwyk J.L."/>
            <person name="Rokas A."/>
            <person name="Carro J."/>
            <person name="Camarero S."/>
            <person name="Ferreira P."/>
            <person name="Molpeceres G."/>
            <person name="Ruiz-Duenas F.J."/>
            <person name="Serrano A."/>
            <person name="Henrissat B."/>
            <person name="Drula E."/>
            <person name="Hughes K.W."/>
            <person name="Mata J.L."/>
            <person name="Ishikawa N.K."/>
            <person name="Vargas-Isla R."/>
            <person name="Ushijima S."/>
            <person name="Smith C.A."/>
            <person name="Donoghue J."/>
            <person name="Ahrendt S."/>
            <person name="Andreopoulos W."/>
            <person name="He G."/>
            <person name="LaButti K."/>
            <person name="Lipzen A."/>
            <person name="Ng V."/>
            <person name="Riley R."/>
            <person name="Sandor L."/>
            <person name="Barry K."/>
            <person name="Martinez A.T."/>
            <person name="Xiao Y."/>
            <person name="Gibbons J.G."/>
            <person name="Terashima K."/>
            <person name="Grigoriev I.V."/>
            <person name="Hibbett D."/>
        </authorList>
    </citation>
    <scope>NUCLEOTIDE SEQUENCE</scope>
    <source>
        <strain evidence="1">Sp2 HRB7682 ss15</strain>
    </source>
</reference>
<proteinExistence type="predicted"/>
<accession>A0A9W8ZWA1</accession>
<dbReference type="Proteomes" id="UP001150238">
    <property type="component" value="Unassembled WGS sequence"/>
</dbReference>
<evidence type="ECO:0008006" key="3">
    <source>
        <dbReference type="Google" id="ProtNLM"/>
    </source>
</evidence>
<evidence type="ECO:0000313" key="1">
    <source>
        <dbReference type="EMBL" id="KAJ4467211.1"/>
    </source>
</evidence>
<reference evidence="1" key="1">
    <citation type="submission" date="2022-08" db="EMBL/GenBank/DDBJ databases">
        <authorList>
            <consortium name="DOE Joint Genome Institute"/>
            <person name="Min B."/>
            <person name="Riley R."/>
            <person name="Sierra-Patev S."/>
            <person name="Naranjo-Ortiz M."/>
            <person name="Looney B."/>
            <person name="Konkel Z."/>
            <person name="Slot J.C."/>
            <person name="Sakamoto Y."/>
            <person name="Steenwyk J.L."/>
            <person name="Rokas A."/>
            <person name="Carro J."/>
            <person name="Camarero S."/>
            <person name="Ferreira P."/>
            <person name="Molpeceres G."/>
            <person name="Ruiz-Duenas F.J."/>
            <person name="Serrano A."/>
            <person name="Henrissat B."/>
            <person name="Drula E."/>
            <person name="Hughes K.W."/>
            <person name="Mata J.L."/>
            <person name="Ishikawa N.K."/>
            <person name="Vargas-Isla R."/>
            <person name="Ushijima S."/>
            <person name="Smith C.A."/>
            <person name="Ahrendt S."/>
            <person name="Andreopoulos W."/>
            <person name="He G."/>
            <person name="Labutti K."/>
            <person name="Lipzen A."/>
            <person name="Ng V."/>
            <person name="Sandor L."/>
            <person name="Barry K."/>
            <person name="Martinez A.T."/>
            <person name="Xiao Y."/>
            <person name="Gibbons J.G."/>
            <person name="Terashima K."/>
            <person name="Hibbett D.S."/>
            <person name="Grigoriev I.V."/>
        </authorList>
    </citation>
    <scope>NUCLEOTIDE SEQUENCE</scope>
    <source>
        <strain evidence="1">Sp2 HRB7682 ss15</strain>
    </source>
</reference>